<proteinExistence type="inferred from homology"/>
<dbReference type="GO" id="GO:0006062">
    <property type="term" value="P:sorbitol catabolic process"/>
    <property type="evidence" value="ECO:0007669"/>
    <property type="project" value="TreeGrafter"/>
</dbReference>
<evidence type="ECO:0000256" key="5">
    <source>
        <dbReference type="ARBA" id="ARBA00023002"/>
    </source>
</evidence>
<evidence type="ECO:0008006" key="8">
    <source>
        <dbReference type="Google" id="ProtNLM"/>
    </source>
</evidence>
<evidence type="ECO:0000256" key="2">
    <source>
        <dbReference type="ARBA" id="ARBA00008072"/>
    </source>
</evidence>
<evidence type="ECO:0000256" key="3">
    <source>
        <dbReference type="ARBA" id="ARBA00022723"/>
    </source>
</evidence>
<gene>
    <name evidence="6" type="ORF">B7463_g7084</name>
</gene>
<dbReference type="Gene3D" id="3.40.50.720">
    <property type="entry name" value="NAD(P)-binding Rossmann-like Domain"/>
    <property type="match status" value="1"/>
</dbReference>
<accession>A0A3E2H764</accession>
<comment type="caution">
    <text evidence="6">The sequence shown here is derived from an EMBL/GenBank/DDBJ whole genome shotgun (WGS) entry which is preliminary data.</text>
</comment>
<dbReference type="SUPFAM" id="SSF51735">
    <property type="entry name" value="NAD(P)-binding Rossmann-fold domains"/>
    <property type="match status" value="1"/>
</dbReference>
<dbReference type="PANTHER" id="PTHR43161">
    <property type="entry name" value="SORBITOL DEHYDROGENASE"/>
    <property type="match status" value="1"/>
</dbReference>
<evidence type="ECO:0000313" key="7">
    <source>
        <dbReference type="Proteomes" id="UP000258309"/>
    </source>
</evidence>
<keyword evidence="4" id="KW-0862">Zinc</keyword>
<dbReference type="GO" id="GO:0003939">
    <property type="term" value="F:L-iditol 2-dehydrogenase (NAD+) activity"/>
    <property type="evidence" value="ECO:0007669"/>
    <property type="project" value="TreeGrafter"/>
</dbReference>
<dbReference type="Gene3D" id="3.90.180.10">
    <property type="entry name" value="Medium-chain alcohol dehydrogenases, catalytic domain"/>
    <property type="match status" value="1"/>
</dbReference>
<keyword evidence="3" id="KW-0479">Metal-binding</keyword>
<dbReference type="STRING" id="5539.A0A3E2H764"/>
<protein>
    <recommendedName>
        <fullName evidence="8">Alcohol dehydrogenase-like C-terminal domain-containing protein</fullName>
    </recommendedName>
</protein>
<keyword evidence="5" id="KW-0560">Oxidoreductase</keyword>
<feature type="non-terminal residue" evidence="6">
    <location>
        <position position="189"/>
    </location>
</feature>
<reference evidence="6 7" key="1">
    <citation type="submission" date="2018-05" db="EMBL/GenBank/DDBJ databases">
        <title>Draft genome sequence of Scytalidium lignicola DSM 105466, a ubiquitous saprotrophic fungus.</title>
        <authorList>
            <person name="Buettner E."/>
            <person name="Gebauer A.M."/>
            <person name="Hofrichter M."/>
            <person name="Liers C."/>
            <person name="Kellner H."/>
        </authorList>
    </citation>
    <scope>NUCLEOTIDE SEQUENCE [LARGE SCALE GENOMIC DNA]</scope>
    <source>
        <strain evidence="6 7">DSM 105466</strain>
    </source>
</reference>
<dbReference type="Proteomes" id="UP000258309">
    <property type="component" value="Unassembled WGS sequence"/>
</dbReference>
<evidence type="ECO:0000313" key="6">
    <source>
        <dbReference type="EMBL" id="RFU29229.1"/>
    </source>
</evidence>
<dbReference type="GO" id="GO:0046872">
    <property type="term" value="F:metal ion binding"/>
    <property type="evidence" value="ECO:0007669"/>
    <property type="project" value="UniProtKB-KW"/>
</dbReference>
<comment type="similarity">
    <text evidence="2">Belongs to the zinc-containing alcohol dehydrogenase family.</text>
</comment>
<dbReference type="PANTHER" id="PTHR43161:SF25">
    <property type="entry name" value="ALCOHOL DEHYDROGENASE, PUTATIVE (AFU_ORTHOLOGUE AFUA_1G14390)-RELATED"/>
    <property type="match status" value="1"/>
</dbReference>
<feature type="non-terminal residue" evidence="6">
    <location>
        <position position="1"/>
    </location>
</feature>
<evidence type="ECO:0000256" key="4">
    <source>
        <dbReference type="ARBA" id="ARBA00022833"/>
    </source>
</evidence>
<name>A0A3E2H764_SCYLI</name>
<organism evidence="6 7">
    <name type="scientific">Scytalidium lignicola</name>
    <name type="common">Hyphomycete</name>
    <dbReference type="NCBI Taxonomy" id="5539"/>
    <lineage>
        <taxon>Eukaryota</taxon>
        <taxon>Fungi</taxon>
        <taxon>Dikarya</taxon>
        <taxon>Ascomycota</taxon>
        <taxon>Pezizomycotina</taxon>
        <taxon>Leotiomycetes</taxon>
        <taxon>Leotiomycetes incertae sedis</taxon>
        <taxon>Scytalidium</taxon>
    </lineage>
</organism>
<dbReference type="InterPro" id="IPR036291">
    <property type="entry name" value="NAD(P)-bd_dom_sf"/>
</dbReference>
<sequence length="189" mass="19945">MSVSSKSEIVAVGAGSCLIFGASAVGLLCAVAARATGWKDIVIADINQGRLQYALENGFASTTYAVEPKRGAVTEEEMQIAKDTATMSGGSVLLIGLGIPNHVLPISEATVREITLIPNWRHANAYPKAIEIALASVTRSLVDGVKLPDVRRLITHRYSGVKGIPEALDMAGWSNDSEGKLVVNAVINF</sequence>
<evidence type="ECO:0000256" key="1">
    <source>
        <dbReference type="ARBA" id="ARBA00001947"/>
    </source>
</evidence>
<keyword evidence="7" id="KW-1185">Reference proteome</keyword>
<dbReference type="AlphaFoldDB" id="A0A3E2H764"/>
<dbReference type="OMA" id="WRHANAY"/>
<dbReference type="EMBL" id="NCSJ02000135">
    <property type="protein sequence ID" value="RFU29229.1"/>
    <property type="molecule type" value="Genomic_DNA"/>
</dbReference>
<comment type="cofactor">
    <cofactor evidence="1">
        <name>Zn(2+)</name>
        <dbReference type="ChEBI" id="CHEBI:29105"/>
    </cofactor>
</comment>